<keyword evidence="3" id="KW-1003">Cell membrane</keyword>
<organism evidence="12 13">
    <name type="scientific">Fastidiosipila sanguinis</name>
    <dbReference type="NCBI Taxonomy" id="236753"/>
    <lineage>
        <taxon>Bacteria</taxon>
        <taxon>Bacillati</taxon>
        <taxon>Bacillota</taxon>
        <taxon>Clostridia</taxon>
        <taxon>Eubacteriales</taxon>
        <taxon>Oscillospiraceae</taxon>
        <taxon>Fastidiosipila</taxon>
    </lineage>
</organism>
<feature type="transmembrane region" description="Helical" evidence="9">
    <location>
        <begin position="152"/>
        <end position="176"/>
    </location>
</feature>
<evidence type="ECO:0000259" key="11">
    <source>
        <dbReference type="PROSITE" id="PS50929"/>
    </source>
</evidence>
<keyword evidence="8 9" id="KW-0472">Membrane</keyword>
<evidence type="ECO:0000256" key="8">
    <source>
        <dbReference type="ARBA" id="ARBA00023136"/>
    </source>
</evidence>
<dbReference type="InterPro" id="IPR017871">
    <property type="entry name" value="ABC_transporter-like_CS"/>
</dbReference>
<dbReference type="Pfam" id="PF00005">
    <property type="entry name" value="ABC_tran"/>
    <property type="match status" value="1"/>
</dbReference>
<dbReference type="AlphaFoldDB" id="A0A2S0KPP3"/>
<dbReference type="PROSITE" id="PS50893">
    <property type="entry name" value="ABC_TRANSPORTER_2"/>
    <property type="match status" value="1"/>
</dbReference>
<evidence type="ECO:0000256" key="9">
    <source>
        <dbReference type="SAM" id="Phobius"/>
    </source>
</evidence>
<feature type="domain" description="ABC transporter" evidence="10">
    <location>
        <begin position="471"/>
        <end position="708"/>
    </location>
</feature>
<sequence>MNRYSKSLKNFDPLSPRDAWVFSNRPYAWAAALTRETRLEVFFAFVTIIISSIMGIIPSYFTSKLVDEVFVAGDLSNFWWYVSVIFLVPVIRGIIMFIKRLLYEYISQHAIMRARDAFYQHLQKLDQDYYSKTPTGRIMARLTGDLEMVRHFLAWSGFSTIETAMIFVTALVYLFFIEWRLALITSAVAPILLITSVALLNKIKPAWRNIRQQFEKLNSVVQQNINGNRTTRAFVRHDYEVDRFQVENLRFSELNKDAADIRARYIPLIDGLSSLMYVALILFGGMLVIEGNMTVGDLVLFNNSLWMLIFPMRMLGYLIDDLQHYASSANKIIELFTTKTKIASPAEAELTEDPQKTDEKLVQASLESPVYSKVLEESELDVDKEIKTIQNPNSLLEEKVVSRSLLSEDSEALKKINQNIVKRGYVPDKPFPLESYTTKSMLKNSKTKIDDLVTSYVEDNHIPRIRLEGEVQFDHVSYDYISYGQKVPALHDINFTALPGQTIGIIGETGSGKTTLIELISRLADPSEGRILIDGRDLRTYPLEAVRRSIHVVTQDVFLFSDTVESNIAFSDPLMSTEEVYEAARLAVAHDFILKMDEGYDTIIGEEGVGLSGGQRQRISLARALAGDPDILILDDTTSAVDMNTDAAIRRNLKESMRDKTVFMIAQRISSIRNADQIFVMKNGRIVERGTHEQLLDLDGIYKEIYDTQIGDSKDALGVIIDKHEAEKELETRGANNG</sequence>
<dbReference type="InterPro" id="IPR003593">
    <property type="entry name" value="AAA+_ATPase"/>
</dbReference>
<dbReference type="SUPFAM" id="SSF52540">
    <property type="entry name" value="P-loop containing nucleoside triphosphate hydrolases"/>
    <property type="match status" value="1"/>
</dbReference>
<evidence type="ECO:0000256" key="2">
    <source>
        <dbReference type="ARBA" id="ARBA00022448"/>
    </source>
</evidence>
<dbReference type="GO" id="GO:0016887">
    <property type="term" value="F:ATP hydrolysis activity"/>
    <property type="evidence" value="ECO:0007669"/>
    <property type="project" value="InterPro"/>
</dbReference>
<keyword evidence="2" id="KW-0813">Transport</keyword>
<keyword evidence="4 9" id="KW-0812">Transmembrane</keyword>
<dbReference type="PROSITE" id="PS00211">
    <property type="entry name" value="ABC_TRANSPORTER_1"/>
    <property type="match status" value="1"/>
</dbReference>
<proteinExistence type="predicted"/>
<keyword evidence="7 9" id="KW-1133">Transmembrane helix</keyword>
<dbReference type="CDD" id="cd18542">
    <property type="entry name" value="ABC_6TM_YknU_like"/>
    <property type="match status" value="1"/>
</dbReference>
<dbReference type="InterPro" id="IPR003439">
    <property type="entry name" value="ABC_transporter-like_ATP-bd"/>
</dbReference>
<name>A0A2S0KPP3_9FIRM</name>
<dbReference type="EMBL" id="CP027226">
    <property type="protein sequence ID" value="AVM42996.1"/>
    <property type="molecule type" value="Genomic_DNA"/>
</dbReference>
<evidence type="ECO:0000256" key="5">
    <source>
        <dbReference type="ARBA" id="ARBA00022741"/>
    </source>
</evidence>
<evidence type="ECO:0000256" key="3">
    <source>
        <dbReference type="ARBA" id="ARBA00022475"/>
    </source>
</evidence>
<dbReference type="Gene3D" id="1.20.1560.10">
    <property type="entry name" value="ABC transporter type 1, transmembrane domain"/>
    <property type="match status" value="2"/>
</dbReference>
<dbReference type="Gene3D" id="3.40.50.300">
    <property type="entry name" value="P-loop containing nucleotide triphosphate hydrolases"/>
    <property type="match status" value="1"/>
</dbReference>
<reference evidence="13" key="1">
    <citation type="submission" date="2018-02" db="EMBL/GenBank/DDBJ databases">
        <authorList>
            <person name="Holder M.E."/>
            <person name="Ajami N.J."/>
            <person name="Petrosino J.F."/>
        </authorList>
    </citation>
    <scope>NUCLEOTIDE SEQUENCE [LARGE SCALE GENOMIC DNA]</scope>
    <source>
        <strain evidence="13">CCUG 47711</strain>
    </source>
</reference>
<keyword evidence="13" id="KW-1185">Reference proteome</keyword>
<evidence type="ECO:0000259" key="10">
    <source>
        <dbReference type="PROSITE" id="PS50893"/>
    </source>
</evidence>
<dbReference type="SUPFAM" id="SSF90123">
    <property type="entry name" value="ABC transporter transmembrane region"/>
    <property type="match status" value="1"/>
</dbReference>
<dbReference type="InterPro" id="IPR011527">
    <property type="entry name" value="ABC1_TM_dom"/>
</dbReference>
<evidence type="ECO:0000256" key="1">
    <source>
        <dbReference type="ARBA" id="ARBA00004651"/>
    </source>
</evidence>
<evidence type="ECO:0000256" key="6">
    <source>
        <dbReference type="ARBA" id="ARBA00022840"/>
    </source>
</evidence>
<feature type="transmembrane region" description="Helical" evidence="9">
    <location>
        <begin position="182"/>
        <end position="201"/>
    </location>
</feature>
<protein>
    <recommendedName>
        <fullName evidence="14">ABC transporter ATP-binding protein</fullName>
    </recommendedName>
</protein>
<comment type="subcellular location">
    <subcellularLocation>
        <location evidence="1">Cell membrane</location>
        <topology evidence="1">Multi-pass membrane protein</topology>
    </subcellularLocation>
</comment>
<evidence type="ECO:0000313" key="13">
    <source>
        <dbReference type="Proteomes" id="UP000237947"/>
    </source>
</evidence>
<dbReference type="GO" id="GO:0005524">
    <property type="term" value="F:ATP binding"/>
    <property type="evidence" value="ECO:0007669"/>
    <property type="project" value="UniProtKB-KW"/>
</dbReference>
<dbReference type="InterPro" id="IPR036640">
    <property type="entry name" value="ABC1_TM_sf"/>
</dbReference>
<evidence type="ECO:0000256" key="7">
    <source>
        <dbReference type="ARBA" id="ARBA00022989"/>
    </source>
</evidence>
<dbReference type="KEGG" id="fsa:C5Q98_07135"/>
<dbReference type="SMART" id="SM00382">
    <property type="entry name" value="AAA"/>
    <property type="match status" value="1"/>
</dbReference>
<dbReference type="Proteomes" id="UP000237947">
    <property type="component" value="Chromosome"/>
</dbReference>
<accession>A0A2S0KPP3</accession>
<dbReference type="GO" id="GO:0015421">
    <property type="term" value="F:ABC-type oligopeptide transporter activity"/>
    <property type="evidence" value="ECO:0007669"/>
    <property type="project" value="TreeGrafter"/>
</dbReference>
<dbReference type="GO" id="GO:0005886">
    <property type="term" value="C:plasma membrane"/>
    <property type="evidence" value="ECO:0007669"/>
    <property type="project" value="UniProtKB-SubCell"/>
</dbReference>
<dbReference type="Pfam" id="PF00664">
    <property type="entry name" value="ABC_membrane"/>
    <property type="match status" value="1"/>
</dbReference>
<feature type="transmembrane region" description="Helical" evidence="9">
    <location>
        <begin position="41"/>
        <end position="58"/>
    </location>
</feature>
<evidence type="ECO:0000313" key="12">
    <source>
        <dbReference type="EMBL" id="AVM42996.1"/>
    </source>
</evidence>
<keyword evidence="6" id="KW-0067">ATP-binding</keyword>
<feature type="transmembrane region" description="Helical" evidence="9">
    <location>
        <begin position="265"/>
        <end position="289"/>
    </location>
</feature>
<keyword evidence="5" id="KW-0547">Nucleotide-binding</keyword>
<evidence type="ECO:0008006" key="14">
    <source>
        <dbReference type="Google" id="ProtNLM"/>
    </source>
</evidence>
<dbReference type="FunFam" id="3.40.50.300:FF:000221">
    <property type="entry name" value="Multidrug ABC transporter ATP-binding protein"/>
    <property type="match status" value="1"/>
</dbReference>
<feature type="domain" description="ABC transmembrane type-1" evidence="11">
    <location>
        <begin position="42"/>
        <end position="324"/>
    </location>
</feature>
<dbReference type="InterPro" id="IPR039421">
    <property type="entry name" value="Type_1_exporter"/>
</dbReference>
<dbReference type="OrthoDB" id="9762778at2"/>
<dbReference type="PANTHER" id="PTHR43394">
    <property type="entry name" value="ATP-DEPENDENT PERMEASE MDL1, MITOCHONDRIAL"/>
    <property type="match status" value="1"/>
</dbReference>
<evidence type="ECO:0000256" key="4">
    <source>
        <dbReference type="ARBA" id="ARBA00022692"/>
    </source>
</evidence>
<dbReference type="PANTHER" id="PTHR43394:SF1">
    <property type="entry name" value="ATP-BINDING CASSETTE SUB-FAMILY B MEMBER 10, MITOCHONDRIAL"/>
    <property type="match status" value="1"/>
</dbReference>
<dbReference type="RefSeq" id="WP_106012943.1">
    <property type="nucleotide sequence ID" value="NZ_CP027226.1"/>
</dbReference>
<dbReference type="InterPro" id="IPR027417">
    <property type="entry name" value="P-loop_NTPase"/>
</dbReference>
<gene>
    <name evidence="12" type="ORF">C5Q98_07135</name>
</gene>
<dbReference type="PROSITE" id="PS50929">
    <property type="entry name" value="ABC_TM1F"/>
    <property type="match status" value="1"/>
</dbReference>
<feature type="transmembrane region" description="Helical" evidence="9">
    <location>
        <begin position="78"/>
        <end position="98"/>
    </location>
</feature>